<evidence type="ECO:0000259" key="1">
    <source>
        <dbReference type="Pfam" id="PF05225"/>
    </source>
</evidence>
<name>A0A2J6TX53_9HELO</name>
<dbReference type="InterPro" id="IPR007889">
    <property type="entry name" value="HTH_Psq"/>
</dbReference>
<dbReference type="GeneID" id="36581669"/>
<dbReference type="Pfam" id="PF05225">
    <property type="entry name" value="HTH_psq"/>
    <property type="match status" value="1"/>
</dbReference>
<organism evidence="2 3">
    <name type="scientific">Hyaloscypha bicolor E</name>
    <dbReference type="NCBI Taxonomy" id="1095630"/>
    <lineage>
        <taxon>Eukaryota</taxon>
        <taxon>Fungi</taxon>
        <taxon>Dikarya</taxon>
        <taxon>Ascomycota</taxon>
        <taxon>Pezizomycotina</taxon>
        <taxon>Leotiomycetes</taxon>
        <taxon>Helotiales</taxon>
        <taxon>Hyaloscyphaceae</taxon>
        <taxon>Hyaloscypha</taxon>
        <taxon>Hyaloscypha bicolor</taxon>
    </lineage>
</organism>
<dbReference type="GO" id="GO:0003677">
    <property type="term" value="F:DNA binding"/>
    <property type="evidence" value="ECO:0007669"/>
    <property type="project" value="InterPro"/>
</dbReference>
<dbReference type="OrthoDB" id="5283415at2759"/>
<reference evidence="2 3" key="1">
    <citation type="submission" date="2016-04" db="EMBL/GenBank/DDBJ databases">
        <title>A degradative enzymes factory behind the ericoid mycorrhizal symbiosis.</title>
        <authorList>
            <consortium name="DOE Joint Genome Institute"/>
            <person name="Martino E."/>
            <person name="Morin E."/>
            <person name="Grelet G."/>
            <person name="Kuo A."/>
            <person name="Kohler A."/>
            <person name="Daghino S."/>
            <person name="Barry K."/>
            <person name="Choi C."/>
            <person name="Cichocki N."/>
            <person name="Clum A."/>
            <person name="Copeland A."/>
            <person name="Hainaut M."/>
            <person name="Haridas S."/>
            <person name="Labutti K."/>
            <person name="Lindquist E."/>
            <person name="Lipzen A."/>
            <person name="Khouja H.-R."/>
            <person name="Murat C."/>
            <person name="Ohm R."/>
            <person name="Olson A."/>
            <person name="Spatafora J."/>
            <person name="Veneault-Fourrey C."/>
            <person name="Henrissat B."/>
            <person name="Grigoriev I."/>
            <person name="Martin F."/>
            <person name="Perotto S."/>
        </authorList>
    </citation>
    <scope>NUCLEOTIDE SEQUENCE [LARGE SCALE GENOMIC DNA]</scope>
    <source>
        <strain evidence="2 3">E</strain>
    </source>
</reference>
<feature type="non-terminal residue" evidence="2">
    <location>
        <position position="1"/>
    </location>
</feature>
<protein>
    <recommendedName>
        <fullName evidence="1">HTH psq-type domain-containing protein</fullName>
    </recommendedName>
</protein>
<feature type="domain" description="HTH psq-type" evidence="1">
    <location>
        <begin position="3"/>
        <end position="25"/>
    </location>
</feature>
<dbReference type="AlphaFoldDB" id="A0A2J6TX53"/>
<evidence type="ECO:0000313" key="3">
    <source>
        <dbReference type="Proteomes" id="UP000235371"/>
    </source>
</evidence>
<dbReference type="InParanoid" id="A0A2J6TX53"/>
<sequence>TKSQRQLAREYSIGKSSLQDRIKGAKSKVQEAQERQRLTVLEELALKDWC</sequence>
<gene>
    <name evidence="2" type="ORF">K444DRAFT_515342</name>
</gene>
<dbReference type="Proteomes" id="UP000235371">
    <property type="component" value="Unassembled WGS sequence"/>
</dbReference>
<dbReference type="RefSeq" id="XP_024744520.1">
    <property type="nucleotide sequence ID" value="XM_024873589.1"/>
</dbReference>
<keyword evidence="3" id="KW-1185">Reference proteome</keyword>
<evidence type="ECO:0000313" key="2">
    <source>
        <dbReference type="EMBL" id="PMD67616.1"/>
    </source>
</evidence>
<proteinExistence type="predicted"/>
<accession>A0A2J6TX53</accession>
<dbReference type="EMBL" id="KZ613740">
    <property type="protein sequence ID" value="PMD67616.1"/>
    <property type="molecule type" value="Genomic_DNA"/>
</dbReference>